<comment type="caution">
    <text evidence="1">The sequence shown here is derived from an EMBL/GenBank/DDBJ whole genome shotgun (WGS) entry which is preliminary data.</text>
</comment>
<keyword evidence="2" id="KW-1185">Reference proteome</keyword>
<proteinExistence type="predicted"/>
<dbReference type="Proteomes" id="UP000828941">
    <property type="component" value="Chromosome 7"/>
</dbReference>
<gene>
    <name evidence="1" type="ORF">L6164_018264</name>
</gene>
<dbReference type="EMBL" id="CM039432">
    <property type="protein sequence ID" value="KAI4333453.1"/>
    <property type="molecule type" value="Genomic_DNA"/>
</dbReference>
<protein>
    <submittedName>
        <fullName evidence="1">Uncharacterized protein</fullName>
    </submittedName>
</protein>
<sequence length="350" mass="39619">MEKTYGTSLLVPSVKELAQDITSVPTRYIRDPQETLVVPETVKLQEIPVIDMQSLLSQESQDSEVAKLHLACKDWGFFQLVNHGFSSTLLEKVKLETQEFFNLPMSEKKKLWQSSEELEGFGQTFVVSEEQKLDWSDVFVITTFPIHKRKPRLFANLPLPFRDTVELYTQQLNILAMTLYGCMAKALKVEAKEIQELFEEGLQGFRVNYYPPCPEPDKVIGLAPHSDGSGLTIVLQANEVEGLQIRKDGMWLPVKPLPNAFIVNIGDMMEIISNGIYRSIEHRAIVNSVKERLSIATFRFVNHDGEVGPAPSLVTEQTPAQFKRIEATEYLHGAFARKLGGKSYLDTLRT</sequence>
<reference evidence="1 2" key="1">
    <citation type="journal article" date="2022" name="DNA Res.">
        <title>Chromosomal-level genome assembly of the orchid tree Bauhinia variegata (Leguminosae; Cercidoideae) supports the allotetraploid origin hypothesis of Bauhinia.</title>
        <authorList>
            <person name="Zhong Y."/>
            <person name="Chen Y."/>
            <person name="Zheng D."/>
            <person name="Pang J."/>
            <person name="Liu Y."/>
            <person name="Luo S."/>
            <person name="Meng S."/>
            <person name="Qian L."/>
            <person name="Wei D."/>
            <person name="Dai S."/>
            <person name="Zhou R."/>
        </authorList>
    </citation>
    <scope>NUCLEOTIDE SEQUENCE [LARGE SCALE GENOMIC DNA]</scope>
    <source>
        <strain evidence="1">BV-YZ2020</strain>
    </source>
</reference>
<accession>A0ACB9NBN7</accession>
<name>A0ACB9NBN7_BAUVA</name>
<evidence type="ECO:0000313" key="2">
    <source>
        <dbReference type="Proteomes" id="UP000828941"/>
    </source>
</evidence>
<evidence type="ECO:0000313" key="1">
    <source>
        <dbReference type="EMBL" id="KAI4333453.1"/>
    </source>
</evidence>
<organism evidence="1 2">
    <name type="scientific">Bauhinia variegata</name>
    <name type="common">Purple orchid tree</name>
    <name type="synonym">Phanera variegata</name>
    <dbReference type="NCBI Taxonomy" id="167791"/>
    <lineage>
        <taxon>Eukaryota</taxon>
        <taxon>Viridiplantae</taxon>
        <taxon>Streptophyta</taxon>
        <taxon>Embryophyta</taxon>
        <taxon>Tracheophyta</taxon>
        <taxon>Spermatophyta</taxon>
        <taxon>Magnoliopsida</taxon>
        <taxon>eudicotyledons</taxon>
        <taxon>Gunneridae</taxon>
        <taxon>Pentapetalae</taxon>
        <taxon>rosids</taxon>
        <taxon>fabids</taxon>
        <taxon>Fabales</taxon>
        <taxon>Fabaceae</taxon>
        <taxon>Cercidoideae</taxon>
        <taxon>Cercideae</taxon>
        <taxon>Bauhiniinae</taxon>
        <taxon>Bauhinia</taxon>
    </lineage>
</organism>